<keyword evidence="9" id="KW-1185">Reference proteome</keyword>
<name>A0A9P7ANI3_9AGAM</name>
<protein>
    <submittedName>
        <fullName evidence="8">Cytochrome P450</fullName>
    </submittedName>
</protein>
<organism evidence="8 9">
    <name type="scientific">Suillus subaureus</name>
    <dbReference type="NCBI Taxonomy" id="48587"/>
    <lineage>
        <taxon>Eukaryota</taxon>
        <taxon>Fungi</taxon>
        <taxon>Dikarya</taxon>
        <taxon>Basidiomycota</taxon>
        <taxon>Agaricomycotina</taxon>
        <taxon>Agaricomycetes</taxon>
        <taxon>Agaricomycetidae</taxon>
        <taxon>Boletales</taxon>
        <taxon>Suillineae</taxon>
        <taxon>Suillaceae</taxon>
        <taxon>Suillus</taxon>
    </lineage>
</organism>
<dbReference type="GeneID" id="64626183"/>
<evidence type="ECO:0000256" key="2">
    <source>
        <dbReference type="ARBA" id="ARBA00010617"/>
    </source>
</evidence>
<feature type="non-terminal residue" evidence="8">
    <location>
        <position position="1"/>
    </location>
</feature>
<keyword evidence="5" id="KW-0560">Oxidoreductase</keyword>
<dbReference type="RefSeq" id="XP_041184901.1">
    <property type="nucleotide sequence ID" value="XM_041332166.1"/>
</dbReference>
<accession>A0A9P7ANI3</accession>
<gene>
    <name evidence="8" type="ORF">BJ212DRAFT_1293478</name>
</gene>
<dbReference type="Pfam" id="PF00067">
    <property type="entry name" value="p450"/>
    <property type="match status" value="1"/>
</dbReference>
<evidence type="ECO:0000256" key="7">
    <source>
        <dbReference type="ARBA" id="ARBA00023033"/>
    </source>
</evidence>
<reference evidence="8" key="1">
    <citation type="journal article" date="2020" name="New Phytol.">
        <title>Comparative genomics reveals dynamic genome evolution in host specialist ectomycorrhizal fungi.</title>
        <authorList>
            <person name="Lofgren L.A."/>
            <person name="Nguyen N.H."/>
            <person name="Vilgalys R."/>
            <person name="Ruytinx J."/>
            <person name="Liao H.L."/>
            <person name="Branco S."/>
            <person name="Kuo A."/>
            <person name="LaButti K."/>
            <person name="Lipzen A."/>
            <person name="Andreopoulos W."/>
            <person name="Pangilinan J."/>
            <person name="Riley R."/>
            <person name="Hundley H."/>
            <person name="Na H."/>
            <person name="Barry K."/>
            <person name="Grigoriev I.V."/>
            <person name="Stajich J.E."/>
            <person name="Kennedy P.G."/>
        </authorList>
    </citation>
    <scope>NUCLEOTIDE SEQUENCE</scope>
    <source>
        <strain evidence="8">MN1</strain>
    </source>
</reference>
<dbReference type="GO" id="GO:0005506">
    <property type="term" value="F:iron ion binding"/>
    <property type="evidence" value="ECO:0007669"/>
    <property type="project" value="InterPro"/>
</dbReference>
<proteinExistence type="inferred from homology"/>
<dbReference type="EMBL" id="JABBWG010000527">
    <property type="protein sequence ID" value="KAG1792103.1"/>
    <property type="molecule type" value="Genomic_DNA"/>
</dbReference>
<evidence type="ECO:0000256" key="4">
    <source>
        <dbReference type="ARBA" id="ARBA00022723"/>
    </source>
</evidence>
<dbReference type="InterPro" id="IPR001128">
    <property type="entry name" value="Cyt_P450"/>
</dbReference>
<dbReference type="OrthoDB" id="2685000at2759"/>
<evidence type="ECO:0000256" key="5">
    <source>
        <dbReference type="ARBA" id="ARBA00023002"/>
    </source>
</evidence>
<evidence type="ECO:0000256" key="1">
    <source>
        <dbReference type="ARBA" id="ARBA00001971"/>
    </source>
</evidence>
<dbReference type="PANTHER" id="PTHR46300:SF8">
    <property type="entry name" value="CYTOCHROME P450 2E1"/>
    <property type="match status" value="1"/>
</dbReference>
<evidence type="ECO:0000256" key="3">
    <source>
        <dbReference type="ARBA" id="ARBA00022617"/>
    </source>
</evidence>
<evidence type="ECO:0000256" key="6">
    <source>
        <dbReference type="ARBA" id="ARBA00023004"/>
    </source>
</evidence>
<evidence type="ECO:0000313" key="8">
    <source>
        <dbReference type="EMBL" id="KAG1792103.1"/>
    </source>
</evidence>
<keyword evidence="7" id="KW-0503">Monooxygenase</keyword>
<dbReference type="SUPFAM" id="SSF48264">
    <property type="entry name" value="Cytochrome P450"/>
    <property type="match status" value="1"/>
</dbReference>
<sequence length="133" mass="15275">SICRDPEVFPEPEAFKPQRWIDGHGRLRDTLYNRLYGFGRRKCPGQYIADRSAFISAVLIPWAFQLTLDPTKPLDDTGSMNVEKALLPFTYRPCTTEFEMMIPGLVEENWTQVTHPSVLSVIISRSRVAWAPF</sequence>
<comment type="similarity">
    <text evidence="2">Belongs to the cytochrome P450 family.</text>
</comment>
<keyword evidence="6" id="KW-0408">Iron</keyword>
<evidence type="ECO:0000313" key="9">
    <source>
        <dbReference type="Proteomes" id="UP000807769"/>
    </source>
</evidence>
<dbReference type="Gene3D" id="1.10.630.10">
    <property type="entry name" value="Cytochrome P450"/>
    <property type="match status" value="1"/>
</dbReference>
<dbReference type="GO" id="GO:0016705">
    <property type="term" value="F:oxidoreductase activity, acting on paired donors, with incorporation or reduction of molecular oxygen"/>
    <property type="evidence" value="ECO:0007669"/>
    <property type="project" value="InterPro"/>
</dbReference>
<dbReference type="InterPro" id="IPR050364">
    <property type="entry name" value="Cytochrome_P450_fung"/>
</dbReference>
<dbReference type="AlphaFoldDB" id="A0A9P7ANI3"/>
<dbReference type="InterPro" id="IPR036396">
    <property type="entry name" value="Cyt_P450_sf"/>
</dbReference>
<dbReference type="GO" id="GO:0004497">
    <property type="term" value="F:monooxygenase activity"/>
    <property type="evidence" value="ECO:0007669"/>
    <property type="project" value="UniProtKB-KW"/>
</dbReference>
<dbReference type="Proteomes" id="UP000807769">
    <property type="component" value="Unassembled WGS sequence"/>
</dbReference>
<keyword evidence="3" id="KW-0349">Heme</keyword>
<dbReference type="GO" id="GO:0020037">
    <property type="term" value="F:heme binding"/>
    <property type="evidence" value="ECO:0007669"/>
    <property type="project" value="InterPro"/>
</dbReference>
<comment type="caution">
    <text evidence="8">The sequence shown here is derived from an EMBL/GenBank/DDBJ whole genome shotgun (WGS) entry which is preliminary data.</text>
</comment>
<comment type="cofactor">
    <cofactor evidence="1">
        <name>heme</name>
        <dbReference type="ChEBI" id="CHEBI:30413"/>
    </cofactor>
</comment>
<keyword evidence="4" id="KW-0479">Metal-binding</keyword>
<dbReference type="PANTHER" id="PTHR46300">
    <property type="entry name" value="P450, PUTATIVE (EUROFUNG)-RELATED-RELATED"/>
    <property type="match status" value="1"/>
</dbReference>